<dbReference type="EMBL" id="BJMH01000028">
    <property type="protein sequence ID" value="GEB34789.1"/>
    <property type="molecule type" value="Genomic_DNA"/>
</dbReference>
<dbReference type="Gene3D" id="1.20.1250.20">
    <property type="entry name" value="MFS general substrate transporter like domains"/>
    <property type="match status" value="1"/>
</dbReference>
<dbReference type="Pfam" id="PF07690">
    <property type="entry name" value="MFS_1"/>
    <property type="match status" value="1"/>
</dbReference>
<dbReference type="Gene3D" id="1.20.1720.10">
    <property type="entry name" value="Multidrug resistance protein D"/>
    <property type="match status" value="1"/>
</dbReference>
<sequence>MQTGVQFQTLMSAKQRFCMMTAICLGAFLSHFTAGVVNVSLPSFTQLFQTELGVAQWITTGYLLVIASLLPVMGKLGDRYGHRMLHNYGFLLFTISSVLVACSTTIATLLVLRVVQAVGAAMFQATNIALITLLLPKEVRGRALGIMSTAVALGGMTGPIAGGFIASVLSWEWLFLAHVPVAVVATVLAFRYIPVHLPKKQAKSIDIFGSGLFTIAASSLIFAISGGNEWGWLSARQIMLYGLAIVVLWLLIWRGRHQAEPFLPVAVFRLPAVSTGLLISFASFVLANLVLVVMPFYLLDYAKMSSLSAGYLLTAYPLLLALTGPLGGWAADRYQAQAVVLAGLGSMGAGLTALGVWLGHMSTVELIAAIALVGAGMGLIASPNNSYIMKHVPLEHAGAVGGMIALTRNAGLVTGAALGLGMMNGQTAGAQPDLEAYKTVFIMGGWLSLCCLCIWGYATRSNDRKKRANG</sequence>
<keyword evidence="5 6" id="KW-0472">Membrane</keyword>
<evidence type="ECO:0000256" key="5">
    <source>
        <dbReference type="ARBA" id="ARBA00023136"/>
    </source>
</evidence>
<organism evidence="8 9">
    <name type="scientific">Brevibacillus parabrevis</name>
    <dbReference type="NCBI Taxonomy" id="54914"/>
    <lineage>
        <taxon>Bacteria</taxon>
        <taxon>Bacillati</taxon>
        <taxon>Bacillota</taxon>
        <taxon>Bacilli</taxon>
        <taxon>Bacillales</taxon>
        <taxon>Paenibacillaceae</taxon>
        <taxon>Brevibacillus</taxon>
    </lineage>
</organism>
<dbReference type="PROSITE" id="PS50850">
    <property type="entry name" value="MFS"/>
    <property type="match status" value="1"/>
</dbReference>
<keyword evidence="4 6" id="KW-1133">Transmembrane helix</keyword>
<dbReference type="GO" id="GO:0005886">
    <property type="term" value="C:plasma membrane"/>
    <property type="evidence" value="ECO:0007669"/>
    <property type="project" value="UniProtKB-SubCell"/>
</dbReference>
<evidence type="ECO:0000256" key="3">
    <source>
        <dbReference type="ARBA" id="ARBA00022692"/>
    </source>
</evidence>
<protein>
    <submittedName>
        <fullName evidence="8">MFS transporter</fullName>
    </submittedName>
</protein>
<dbReference type="GO" id="GO:0022857">
    <property type="term" value="F:transmembrane transporter activity"/>
    <property type="evidence" value="ECO:0007669"/>
    <property type="project" value="InterPro"/>
</dbReference>
<evidence type="ECO:0000256" key="1">
    <source>
        <dbReference type="ARBA" id="ARBA00004651"/>
    </source>
</evidence>
<dbReference type="PRINTS" id="PR01036">
    <property type="entry name" value="TCRTETB"/>
</dbReference>
<evidence type="ECO:0000256" key="6">
    <source>
        <dbReference type="SAM" id="Phobius"/>
    </source>
</evidence>
<dbReference type="AlphaFoldDB" id="A0A4Y3PUG5"/>
<feature type="transmembrane region" description="Helical" evidence="6">
    <location>
        <begin position="338"/>
        <end position="360"/>
    </location>
</feature>
<dbReference type="CDD" id="cd17321">
    <property type="entry name" value="MFS_MMR_MDR_like"/>
    <property type="match status" value="1"/>
</dbReference>
<comment type="subcellular location">
    <subcellularLocation>
        <location evidence="1">Cell membrane</location>
        <topology evidence="1">Multi-pass membrane protein</topology>
    </subcellularLocation>
</comment>
<evidence type="ECO:0000313" key="8">
    <source>
        <dbReference type="EMBL" id="GEB34789.1"/>
    </source>
</evidence>
<dbReference type="InterPro" id="IPR036259">
    <property type="entry name" value="MFS_trans_sf"/>
</dbReference>
<evidence type="ECO:0000256" key="4">
    <source>
        <dbReference type="ARBA" id="ARBA00022989"/>
    </source>
</evidence>
<dbReference type="PANTHER" id="PTHR42718">
    <property type="entry name" value="MAJOR FACILITATOR SUPERFAMILY MULTIDRUG TRANSPORTER MFSC"/>
    <property type="match status" value="1"/>
</dbReference>
<feature type="transmembrane region" description="Helical" evidence="6">
    <location>
        <begin position="205"/>
        <end position="226"/>
    </location>
</feature>
<feature type="transmembrane region" description="Helical" evidence="6">
    <location>
        <begin position="143"/>
        <end position="167"/>
    </location>
</feature>
<feature type="transmembrane region" description="Helical" evidence="6">
    <location>
        <begin position="57"/>
        <end position="76"/>
    </location>
</feature>
<feature type="transmembrane region" description="Helical" evidence="6">
    <location>
        <begin position="173"/>
        <end position="193"/>
    </location>
</feature>
<feature type="transmembrane region" description="Helical" evidence="6">
    <location>
        <begin position="17"/>
        <end position="37"/>
    </location>
</feature>
<reference evidence="8 9" key="1">
    <citation type="submission" date="2019-06" db="EMBL/GenBank/DDBJ databases">
        <title>Whole genome shotgun sequence of Brevibacillus parabrevis NBRC 12334.</title>
        <authorList>
            <person name="Hosoyama A."/>
            <person name="Uohara A."/>
            <person name="Ohji S."/>
            <person name="Ichikawa N."/>
        </authorList>
    </citation>
    <scope>NUCLEOTIDE SEQUENCE [LARGE SCALE GENOMIC DNA]</scope>
    <source>
        <strain evidence="8 9">NBRC 12334</strain>
    </source>
</reference>
<comment type="caution">
    <text evidence="8">The sequence shown here is derived from an EMBL/GenBank/DDBJ whole genome shotgun (WGS) entry which is preliminary data.</text>
</comment>
<feature type="transmembrane region" description="Helical" evidence="6">
    <location>
        <begin position="397"/>
        <end position="420"/>
    </location>
</feature>
<feature type="transmembrane region" description="Helical" evidence="6">
    <location>
        <begin position="238"/>
        <end position="255"/>
    </location>
</feature>
<accession>A0A4Y3PUG5</accession>
<dbReference type="InterPro" id="IPR020846">
    <property type="entry name" value="MFS_dom"/>
</dbReference>
<keyword evidence="2" id="KW-0813">Transport</keyword>
<evidence type="ECO:0000259" key="7">
    <source>
        <dbReference type="PROSITE" id="PS50850"/>
    </source>
</evidence>
<keyword evidence="3 6" id="KW-0812">Transmembrane</keyword>
<dbReference type="RefSeq" id="WP_233454164.1">
    <property type="nucleotide sequence ID" value="NZ_BJMH01000028.1"/>
</dbReference>
<dbReference type="SUPFAM" id="SSF103473">
    <property type="entry name" value="MFS general substrate transporter"/>
    <property type="match status" value="1"/>
</dbReference>
<dbReference type="Proteomes" id="UP000316882">
    <property type="component" value="Unassembled WGS sequence"/>
</dbReference>
<evidence type="ECO:0000256" key="2">
    <source>
        <dbReference type="ARBA" id="ARBA00022448"/>
    </source>
</evidence>
<keyword evidence="9" id="KW-1185">Reference proteome</keyword>
<feature type="transmembrane region" description="Helical" evidence="6">
    <location>
        <begin position="117"/>
        <end position="136"/>
    </location>
</feature>
<dbReference type="PANTHER" id="PTHR42718:SF9">
    <property type="entry name" value="MAJOR FACILITATOR SUPERFAMILY MULTIDRUG TRANSPORTER MFSC"/>
    <property type="match status" value="1"/>
</dbReference>
<feature type="transmembrane region" description="Helical" evidence="6">
    <location>
        <begin position="276"/>
        <end position="298"/>
    </location>
</feature>
<feature type="transmembrane region" description="Helical" evidence="6">
    <location>
        <begin position="440"/>
        <end position="458"/>
    </location>
</feature>
<feature type="domain" description="Major facilitator superfamily (MFS) profile" evidence="7">
    <location>
        <begin position="19"/>
        <end position="462"/>
    </location>
</feature>
<name>A0A4Y3PUG5_BREPA</name>
<feature type="transmembrane region" description="Helical" evidence="6">
    <location>
        <begin position="88"/>
        <end position="111"/>
    </location>
</feature>
<feature type="transmembrane region" description="Helical" evidence="6">
    <location>
        <begin position="366"/>
        <end position="385"/>
    </location>
</feature>
<gene>
    <name evidence="8" type="ORF">BPA01_43690</name>
</gene>
<proteinExistence type="predicted"/>
<dbReference type="InterPro" id="IPR011701">
    <property type="entry name" value="MFS"/>
</dbReference>
<evidence type="ECO:0000313" key="9">
    <source>
        <dbReference type="Proteomes" id="UP000316882"/>
    </source>
</evidence>
<feature type="transmembrane region" description="Helical" evidence="6">
    <location>
        <begin position="310"/>
        <end position="331"/>
    </location>
</feature>